<sequence length="301" mass="33003">MIRTIFAEPYTTGIIIGVLFGVLARLSMLQTDYRQYPTYPHGRIIHISLGIIAAGLGSVAVPSLLDKDYTAITFLSLAAQQFRDVRNMERQSLIQLDKMELVPRGVSYIEGIAMVFEGRNYLVIFSSFITTLFAIVTGTIGGIIAGAISLLLANLYKKGKSIEHIADVQVGELRVEGPDLYVDNIYIMNVGLQKSQEVIRDHGMGILLRPKNVNSKSILAHLGQRQAILHDCSTILGIYRDSGEPSIIPLAKLDKDTGTLGVFLIPQLMDEQRAIAAIKRVPVLENAVKLPRESAAMGGKE</sequence>
<comment type="caution">
    <text evidence="2">The sequence shown here is derived from an EMBL/GenBank/DDBJ whole genome shotgun (WGS) entry which is preliminary data.</text>
</comment>
<dbReference type="AlphaFoldDB" id="A0A4R4ERF0"/>
<evidence type="ECO:0000313" key="3">
    <source>
        <dbReference type="Proteomes" id="UP000295418"/>
    </source>
</evidence>
<evidence type="ECO:0000313" key="2">
    <source>
        <dbReference type="EMBL" id="TCZ81231.1"/>
    </source>
</evidence>
<organism evidence="2 3">
    <name type="scientific">Paenibacillus albiflavus</name>
    <dbReference type="NCBI Taxonomy" id="2545760"/>
    <lineage>
        <taxon>Bacteria</taxon>
        <taxon>Bacillati</taxon>
        <taxon>Bacillota</taxon>
        <taxon>Bacilli</taxon>
        <taxon>Bacillales</taxon>
        <taxon>Paenibacillaceae</taxon>
        <taxon>Paenibacillus</taxon>
    </lineage>
</organism>
<accession>A0A4R4ERF0</accession>
<protein>
    <recommendedName>
        <fullName evidence="4">YIEGIA protein</fullName>
    </recommendedName>
</protein>
<dbReference type="RefSeq" id="WP_132416324.1">
    <property type="nucleotide sequence ID" value="NZ_SKFG01000001.1"/>
</dbReference>
<evidence type="ECO:0000256" key="1">
    <source>
        <dbReference type="SAM" id="Phobius"/>
    </source>
</evidence>
<gene>
    <name evidence="2" type="ORF">E0485_02865</name>
</gene>
<dbReference type="InterPro" id="IPR025918">
    <property type="entry name" value="YIEGIA"/>
</dbReference>
<reference evidence="2 3" key="1">
    <citation type="submission" date="2019-03" db="EMBL/GenBank/DDBJ databases">
        <authorList>
            <person name="Kim M.K.M."/>
        </authorList>
    </citation>
    <scope>NUCLEOTIDE SEQUENCE [LARGE SCALE GENOMIC DNA]</scope>
    <source>
        <strain evidence="2 3">18JY21-1</strain>
    </source>
</reference>
<proteinExistence type="predicted"/>
<keyword evidence="1" id="KW-0472">Membrane</keyword>
<dbReference type="Proteomes" id="UP000295418">
    <property type="component" value="Unassembled WGS sequence"/>
</dbReference>
<dbReference type="Pfam" id="PF14045">
    <property type="entry name" value="YIEGIA"/>
    <property type="match status" value="1"/>
</dbReference>
<feature type="transmembrane region" description="Helical" evidence="1">
    <location>
        <begin position="121"/>
        <end position="152"/>
    </location>
</feature>
<evidence type="ECO:0008006" key="4">
    <source>
        <dbReference type="Google" id="ProtNLM"/>
    </source>
</evidence>
<feature type="transmembrane region" description="Helical" evidence="1">
    <location>
        <begin position="6"/>
        <end position="24"/>
    </location>
</feature>
<keyword evidence="1" id="KW-1133">Transmembrane helix</keyword>
<keyword evidence="1" id="KW-0812">Transmembrane</keyword>
<dbReference type="OrthoDB" id="1846546at2"/>
<feature type="transmembrane region" description="Helical" evidence="1">
    <location>
        <begin position="44"/>
        <end position="65"/>
    </location>
</feature>
<keyword evidence="3" id="KW-1185">Reference proteome</keyword>
<name>A0A4R4ERF0_9BACL</name>
<dbReference type="EMBL" id="SKFG01000001">
    <property type="protein sequence ID" value="TCZ81231.1"/>
    <property type="molecule type" value="Genomic_DNA"/>
</dbReference>